<protein>
    <recommendedName>
        <fullName evidence="3">Glycosyltransferase family 29 (Sialyltransferase)</fullName>
    </recommendedName>
</protein>
<sequence length="230" mass="25727">MTSSLFGGRKIGTIAIVGNGPVSVADAPEIDRCDLVLRFNSAPALGAAGQRVDVLMLNRARVYMAKRINPLALHRAPEVWVNDIQENGEVDWLFARECKPTYLGFGPKDKARAHLKEYDPFDTSQPTSGASIIAELLDVAPEVKIHLFGFTHQGKQHTHDWNAEKEWVEQLVQEGRIIRHLTPGPKPQRSLAGKVEYGLRWLEKRAKHYLHNKLLHSGASTKRRIFGRGG</sequence>
<evidence type="ECO:0008006" key="3">
    <source>
        <dbReference type="Google" id="ProtNLM"/>
    </source>
</evidence>
<evidence type="ECO:0000313" key="2">
    <source>
        <dbReference type="Proteomes" id="UP001431221"/>
    </source>
</evidence>
<organism evidence="1 2">
    <name type="scientific">Roseibium sediminicola</name>
    <dbReference type="NCBI Taxonomy" id="2933272"/>
    <lineage>
        <taxon>Bacteria</taxon>
        <taxon>Pseudomonadati</taxon>
        <taxon>Pseudomonadota</taxon>
        <taxon>Alphaproteobacteria</taxon>
        <taxon>Hyphomicrobiales</taxon>
        <taxon>Stappiaceae</taxon>
        <taxon>Roseibium</taxon>
    </lineage>
</organism>
<dbReference type="InterPro" id="IPR038578">
    <property type="entry name" value="GT29-like_sf"/>
</dbReference>
<comment type="caution">
    <text evidence="1">The sequence shown here is derived from an EMBL/GenBank/DDBJ whole genome shotgun (WGS) entry which is preliminary data.</text>
</comment>
<evidence type="ECO:0000313" key="1">
    <source>
        <dbReference type="EMBL" id="MCK7613821.1"/>
    </source>
</evidence>
<dbReference type="EMBL" id="JALNMJ010000011">
    <property type="protein sequence ID" value="MCK7613821.1"/>
    <property type="molecule type" value="Genomic_DNA"/>
</dbReference>
<proteinExistence type="predicted"/>
<accession>A0ABT0GWJ8</accession>
<dbReference type="Gene3D" id="3.90.1480.20">
    <property type="entry name" value="Glycosyl transferase family 29"/>
    <property type="match status" value="1"/>
</dbReference>
<keyword evidence="2" id="KW-1185">Reference proteome</keyword>
<reference evidence="1" key="1">
    <citation type="submission" date="2022-04" db="EMBL/GenBank/DDBJ databases">
        <title>Roseibium sp. CAU 1639 isolated from mud.</title>
        <authorList>
            <person name="Kim W."/>
        </authorList>
    </citation>
    <scope>NUCLEOTIDE SEQUENCE</scope>
    <source>
        <strain evidence="1">CAU 1639</strain>
    </source>
</reference>
<dbReference type="RefSeq" id="WP_248156063.1">
    <property type="nucleotide sequence ID" value="NZ_JALNMJ010000011.1"/>
</dbReference>
<gene>
    <name evidence="1" type="ORF">M0H32_16760</name>
</gene>
<name>A0ABT0GWJ8_9HYPH</name>
<dbReference type="Proteomes" id="UP001431221">
    <property type="component" value="Unassembled WGS sequence"/>
</dbReference>